<name>A0ABU9T5F8_9HYPH</name>
<feature type="transmembrane region" description="Helical" evidence="1">
    <location>
        <begin position="122"/>
        <end position="142"/>
    </location>
</feature>
<evidence type="ECO:0000256" key="1">
    <source>
        <dbReference type="SAM" id="Phobius"/>
    </source>
</evidence>
<feature type="transmembrane region" description="Helical" evidence="1">
    <location>
        <begin position="348"/>
        <end position="369"/>
    </location>
</feature>
<feature type="transmembrane region" description="Helical" evidence="1">
    <location>
        <begin position="21"/>
        <end position="48"/>
    </location>
</feature>
<keyword evidence="1" id="KW-0472">Membrane</keyword>
<feature type="transmembrane region" description="Helical" evidence="1">
    <location>
        <begin position="267"/>
        <end position="287"/>
    </location>
</feature>
<reference evidence="2 3" key="1">
    <citation type="submission" date="2024-03" db="EMBL/GenBank/DDBJ databases">
        <title>Community enrichment and isolation of bacterial strains for fucoidan degradation.</title>
        <authorList>
            <person name="Sichert A."/>
        </authorList>
    </citation>
    <scope>NUCLEOTIDE SEQUENCE [LARGE SCALE GENOMIC DNA]</scope>
    <source>
        <strain evidence="2 3">AS62</strain>
    </source>
</reference>
<keyword evidence="1" id="KW-0812">Transmembrane</keyword>
<dbReference type="RefSeq" id="WP_342847541.1">
    <property type="nucleotide sequence ID" value="NZ_JBBMQO010000003.1"/>
</dbReference>
<accession>A0ABU9T5F8</accession>
<feature type="transmembrane region" description="Helical" evidence="1">
    <location>
        <begin position="97"/>
        <end position="115"/>
    </location>
</feature>
<keyword evidence="3" id="KW-1185">Reference proteome</keyword>
<dbReference type="EMBL" id="JBBMQO010000003">
    <property type="protein sequence ID" value="MEM5501065.1"/>
    <property type="molecule type" value="Genomic_DNA"/>
</dbReference>
<comment type="caution">
    <text evidence="2">The sequence shown here is derived from an EMBL/GenBank/DDBJ whole genome shotgun (WGS) entry which is preliminary data.</text>
</comment>
<protein>
    <submittedName>
        <fullName evidence="2">Uncharacterized protein</fullName>
    </submittedName>
</protein>
<dbReference type="Proteomes" id="UP001477870">
    <property type="component" value="Unassembled WGS sequence"/>
</dbReference>
<evidence type="ECO:0000313" key="3">
    <source>
        <dbReference type="Proteomes" id="UP001477870"/>
    </source>
</evidence>
<evidence type="ECO:0000313" key="2">
    <source>
        <dbReference type="EMBL" id="MEM5501065.1"/>
    </source>
</evidence>
<sequence>MTHIPQNVADGNTNKMIASSWAMLIAIAIISVLLLILPTLVPIGAMYWDSYIYLDAEQRIATGQLPNVDFDAPAGPLDYYLVYLIRSVLPDSQPMLAASWSMIIVTVPVMALIMWDVIKSKAWPITAIVVGFTLFTLIPFNTTPYYPFPGADGFAIYNRHGSQLLFVLVTALLFARRASVLIIAIATIMTALFLVKITAFAAGGLLCAWALFTGRVSIKIAALSSLLAAIVIAILELTTGIVSAYLNDLFILLTMNEGGLLGRILQGISRTFSACLFGGLLSLVLLFTMPRATPWKEKLQNPGLWIIVALIAGVFYESQNTGGQEMILLWPVVIFAFQKSISEKTSPATFYTIIVLAAATLLPMTASVLQASARATSTMVKQHALQHTTLRNMGAVTVRPDTQERTDAMRANWLAYPEALNDLALDKKRLPSFLLFSDLDYQVGWAQAADRVVAELKRRQADGLDINSITTLDFTNPFAWLLNINAPKYMPIGADPYRTVPEPDERTLQSLRDTDIVLKPKCPITNTIERLQEIYASALTEHKQVDITPCYSAFIHPRLQNSWK</sequence>
<feature type="transmembrane region" description="Helical" evidence="1">
    <location>
        <begin position="218"/>
        <end position="246"/>
    </location>
</feature>
<organism evidence="2 3">
    <name type="scientific">Ahrensia kielensis</name>
    <dbReference type="NCBI Taxonomy" id="76980"/>
    <lineage>
        <taxon>Bacteria</taxon>
        <taxon>Pseudomonadati</taxon>
        <taxon>Pseudomonadota</taxon>
        <taxon>Alphaproteobacteria</taxon>
        <taxon>Hyphomicrobiales</taxon>
        <taxon>Ahrensiaceae</taxon>
        <taxon>Ahrensia</taxon>
    </lineage>
</organism>
<feature type="transmembrane region" description="Helical" evidence="1">
    <location>
        <begin position="154"/>
        <end position="174"/>
    </location>
</feature>
<feature type="transmembrane region" description="Helical" evidence="1">
    <location>
        <begin position="181"/>
        <end position="212"/>
    </location>
</feature>
<proteinExistence type="predicted"/>
<feature type="transmembrane region" description="Helical" evidence="1">
    <location>
        <begin position="299"/>
        <end position="316"/>
    </location>
</feature>
<gene>
    <name evidence="2" type="ORF">WNY59_05645</name>
</gene>
<keyword evidence="1" id="KW-1133">Transmembrane helix</keyword>